<evidence type="ECO:0000259" key="2">
    <source>
        <dbReference type="Pfam" id="PF13391"/>
    </source>
</evidence>
<dbReference type="EMBL" id="BAAFGZ010000100">
    <property type="protein sequence ID" value="GAB0134904.1"/>
    <property type="molecule type" value="Genomic_DNA"/>
</dbReference>
<protein>
    <recommendedName>
        <fullName evidence="2">HNH nuclease domain-containing protein</fullName>
    </recommendedName>
</protein>
<comment type="caution">
    <text evidence="3">The sequence shown here is derived from an EMBL/GenBank/DDBJ whole genome shotgun (WGS) entry which is preliminary data.</text>
</comment>
<evidence type="ECO:0000313" key="4">
    <source>
        <dbReference type="Proteomes" id="UP001562357"/>
    </source>
</evidence>
<sequence length="404" mass="45147">MAQVQRQVIVRGRYGKPAHPEALPGSQTDDTPEKIRFRHPAYPDSENILISLAALDDGGVHYATAHTACAVLADFRWDGFFSLSPTPMAIDCGLDEILTEPNYYFHVPQREKYDVIADFSSCTFPHGNLPPVWLSDEVKIPKAEGLPRETSCNSIVLARDVSCRVINSTLGTQGAHLLPKSEELWYTNNYMLQYSAWEERGTPDDPRNAILLRSDIHTLFDAKRFFLVPKEGKWVTHVLYGTAQDELARNFHNVHVQPLRDVSVEFLFARFMYTIHALSGFAHGGGKRSLLVIRSDQTMRERVEVTGSQYKTQLAPRLRAGSRNSSPSKRRRDDAPADSADAADVSDPDSVDDDEVRGRPRRRLSYETTSPSSLGSPKRVASISSSIFTFTNASSDLDHEPADV</sequence>
<accession>A0ABQ0CN89</accession>
<evidence type="ECO:0000313" key="3">
    <source>
        <dbReference type="EMBL" id="GAB0134904.1"/>
    </source>
</evidence>
<gene>
    <name evidence="3" type="primary">g3258</name>
    <name evidence="3" type="ORF">EsDP_00003258</name>
</gene>
<name>A0ABQ0CN89_9HYPO</name>
<keyword evidence="4" id="KW-1185">Reference proteome</keyword>
<feature type="compositionally biased region" description="Acidic residues" evidence="1">
    <location>
        <begin position="344"/>
        <end position="355"/>
    </location>
</feature>
<dbReference type="Proteomes" id="UP001562357">
    <property type="component" value="Unassembled WGS sequence"/>
</dbReference>
<dbReference type="InterPro" id="IPR003615">
    <property type="entry name" value="HNH_nuc"/>
</dbReference>
<evidence type="ECO:0000256" key="1">
    <source>
        <dbReference type="SAM" id="MobiDB-lite"/>
    </source>
</evidence>
<organism evidence="3 4">
    <name type="scientific">Epichloe bromicola</name>
    <dbReference type="NCBI Taxonomy" id="79588"/>
    <lineage>
        <taxon>Eukaryota</taxon>
        <taxon>Fungi</taxon>
        <taxon>Dikarya</taxon>
        <taxon>Ascomycota</taxon>
        <taxon>Pezizomycotina</taxon>
        <taxon>Sordariomycetes</taxon>
        <taxon>Hypocreomycetidae</taxon>
        <taxon>Hypocreales</taxon>
        <taxon>Clavicipitaceae</taxon>
        <taxon>Epichloe</taxon>
    </lineage>
</organism>
<dbReference type="Pfam" id="PF13391">
    <property type="entry name" value="HNH_2"/>
    <property type="match status" value="1"/>
</dbReference>
<proteinExistence type="predicted"/>
<feature type="region of interest" description="Disordered" evidence="1">
    <location>
        <begin position="304"/>
        <end position="380"/>
    </location>
</feature>
<reference evidence="4" key="1">
    <citation type="submission" date="2024-06" db="EMBL/GenBank/DDBJ databases">
        <title>Draft Genome Sequences of Epichloe bromicola Strains Isolated from Elymus ciliaris.</title>
        <authorList>
            <consortium name="Epichloe bromicola genome sequencing consortium"/>
            <person name="Miura A."/>
            <person name="Imano S."/>
            <person name="Ashida A."/>
            <person name="Sato I."/>
            <person name="Chiba S."/>
            <person name="Tanaka A."/>
            <person name="Camagna M."/>
            <person name="Takemoto D."/>
        </authorList>
    </citation>
    <scope>NUCLEOTIDE SEQUENCE [LARGE SCALE GENOMIC DNA]</scope>
    <source>
        <strain evidence="4">DP</strain>
    </source>
</reference>
<feature type="compositionally biased region" description="Polar residues" evidence="1">
    <location>
        <begin position="366"/>
        <end position="375"/>
    </location>
</feature>
<feature type="domain" description="HNH nuclease" evidence="2">
    <location>
        <begin position="171"/>
        <end position="227"/>
    </location>
</feature>